<dbReference type="KEGG" id="dai:Desaci_4802"/>
<dbReference type="GO" id="GO:0006276">
    <property type="term" value="P:plasmid maintenance"/>
    <property type="evidence" value="ECO:0007669"/>
    <property type="project" value="InterPro"/>
</dbReference>
<evidence type="ECO:0000313" key="3">
    <source>
        <dbReference type="Proteomes" id="UP000002892"/>
    </source>
</evidence>
<dbReference type="HOGENOM" id="CLU_116632_1_0_9"/>
<dbReference type="Gene3D" id="1.10.10.10">
    <property type="entry name" value="Winged helix-like DNA-binding domain superfamily/Winged helix DNA-binding domain"/>
    <property type="match status" value="1"/>
</dbReference>
<name>I4DCV1_DESAJ</name>
<dbReference type="RefSeq" id="WP_014825137.1">
    <property type="nucleotide sequence ID" value="NC_018067.1"/>
</dbReference>
<keyword evidence="3" id="KW-1185">Reference proteome</keyword>
<dbReference type="SUPFAM" id="SSF46785">
    <property type="entry name" value="Winged helix' DNA-binding domain"/>
    <property type="match status" value="1"/>
</dbReference>
<keyword evidence="2" id="KW-0614">Plasmid</keyword>
<dbReference type="Proteomes" id="UP000002892">
    <property type="component" value="Plasmid pDESACI.02"/>
</dbReference>
<evidence type="ECO:0000259" key="1">
    <source>
        <dbReference type="Pfam" id="PF05732"/>
    </source>
</evidence>
<reference evidence="3" key="1">
    <citation type="journal article" date="2012" name="J. Bacteriol.">
        <title>Complete genome sequences of Desulfosporosinus orientis DSM765T, Desulfosporosinus youngiae DSM17734T, Desulfosporosinus meridiei DSM13257T, and Desulfosporosinus acidiphilus DSM22704T.</title>
        <authorList>
            <person name="Pester M."/>
            <person name="Brambilla E."/>
            <person name="Alazard D."/>
            <person name="Rattei T."/>
            <person name="Weinmaier T."/>
            <person name="Han J."/>
            <person name="Lucas S."/>
            <person name="Lapidus A."/>
            <person name="Cheng J.F."/>
            <person name="Goodwin L."/>
            <person name="Pitluck S."/>
            <person name="Peters L."/>
            <person name="Ovchinnikova G."/>
            <person name="Teshima H."/>
            <person name="Detter J.C."/>
            <person name="Han C.S."/>
            <person name="Tapia R."/>
            <person name="Land M.L."/>
            <person name="Hauser L."/>
            <person name="Kyrpides N.C."/>
            <person name="Ivanova N.N."/>
            <person name="Pagani I."/>
            <person name="Huntmann M."/>
            <person name="Wei C.L."/>
            <person name="Davenport K.W."/>
            <person name="Daligault H."/>
            <person name="Chain P.S."/>
            <person name="Chen A."/>
            <person name="Mavromatis K."/>
            <person name="Markowitz V."/>
            <person name="Szeto E."/>
            <person name="Mikhailova N."/>
            <person name="Pati A."/>
            <person name="Wagner M."/>
            <person name="Woyke T."/>
            <person name="Ollivier B."/>
            <person name="Klenk H.P."/>
            <person name="Spring S."/>
            <person name="Loy A."/>
        </authorList>
    </citation>
    <scope>NUCLEOTIDE SEQUENCE [LARGE SCALE GENOMIC DNA]</scope>
    <source>
        <strain evidence="3">DSM 22704 / JCM 16185 / SJ4</strain>
    </source>
</reference>
<dbReference type="OrthoDB" id="583115at2"/>
<feature type="domain" description="Plasmid replication protein RepL" evidence="1">
    <location>
        <begin position="16"/>
        <end position="134"/>
    </location>
</feature>
<proteinExistence type="predicted"/>
<gene>
    <name evidence="2" type="ordered locus">Desaci_4802</name>
</gene>
<dbReference type="InterPro" id="IPR036390">
    <property type="entry name" value="WH_DNA-bd_sf"/>
</dbReference>
<dbReference type="AlphaFoldDB" id="I4DCV1"/>
<evidence type="ECO:0000313" key="2">
    <source>
        <dbReference type="EMBL" id="AFM43625.1"/>
    </source>
</evidence>
<dbReference type="InterPro" id="IPR036388">
    <property type="entry name" value="WH-like_DNA-bd_sf"/>
</dbReference>
<dbReference type="GO" id="GO:0006260">
    <property type="term" value="P:DNA replication"/>
    <property type="evidence" value="ECO:0007669"/>
    <property type="project" value="InterPro"/>
</dbReference>
<accession>I4DCV1</accession>
<geneLocation type="plasmid" evidence="2 3">
    <name>pDESACI.02</name>
</geneLocation>
<sequence>MEIERVGKLSKNTITTEFDLETGEIKRQYAVVEIQRKQIPGGFFMAMQEGFTYLAKLDLTGEQLKVLFYIMGKLDFENYILLQQKEVAEALNMRQPHVSRAFVRLVEAGVIHEGPKVGKVKTYRLDPSFGWKGKGKNYVKEVNRLRLVRGGKHLSKKEN</sequence>
<dbReference type="EMBL" id="CP003641">
    <property type="protein sequence ID" value="AFM43625.1"/>
    <property type="molecule type" value="Genomic_DNA"/>
</dbReference>
<dbReference type="InterPro" id="IPR008813">
    <property type="entry name" value="Plasmid_replication_RepL"/>
</dbReference>
<protein>
    <submittedName>
        <fullName evidence="2">Firmicute plasmid replication protein (RepL)</fullName>
    </submittedName>
</protein>
<organism evidence="2 3">
    <name type="scientific">Desulfosporosinus acidiphilus (strain DSM 22704 / JCM 16185 / SJ4)</name>
    <dbReference type="NCBI Taxonomy" id="646529"/>
    <lineage>
        <taxon>Bacteria</taxon>
        <taxon>Bacillati</taxon>
        <taxon>Bacillota</taxon>
        <taxon>Clostridia</taxon>
        <taxon>Eubacteriales</taxon>
        <taxon>Desulfitobacteriaceae</taxon>
        <taxon>Desulfosporosinus</taxon>
    </lineage>
</organism>
<dbReference type="Pfam" id="PF05732">
    <property type="entry name" value="RepL"/>
    <property type="match status" value="1"/>
</dbReference>